<evidence type="ECO:0000256" key="7">
    <source>
        <dbReference type="ARBA" id="ARBA00023264"/>
    </source>
</evidence>
<evidence type="ECO:0000256" key="9">
    <source>
        <dbReference type="ARBA" id="ARBA00046608"/>
    </source>
</evidence>
<comment type="function">
    <text evidence="10">Catalyzes the reversible formation of acyl-phosphate (acyl-PO(4)) from acyl-[acyl-carrier-protein] (acyl-ACP). This enzyme utilizes acyl-ACP as fatty acyl donor, but not acyl-CoA.</text>
</comment>
<dbReference type="RefSeq" id="WP_205133542.1">
    <property type="nucleotide sequence ID" value="NZ_JACSNT010000006.1"/>
</dbReference>
<dbReference type="PIRSF" id="PIRSF002465">
    <property type="entry name" value="Phsphlp_syn_PlsX"/>
    <property type="match status" value="1"/>
</dbReference>
<comment type="subcellular location">
    <subcellularLocation>
        <location evidence="10">Cytoplasm</location>
    </subcellularLocation>
    <text evidence="10">Associated with the membrane possibly through PlsY.</text>
</comment>
<keyword evidence="12" id="KW-1185">Reference proteome</keyword>
<dbReference type="HAMAP" id="MF_00019">
    <property type="entry name" value="PlsX"/>
    <property type="match status" value="1"/>
</dbReference>
<keyword evidence="2 10" id="KW-0963">Cytoplasm</keyword>
<keyword evidence="7 10" id="KW-1208">Phospholipid metabolism</keyword>
<organism evidence="11 12">
    <name type="scientific">Anaerotignum lactatifermentans</name>
    <dbReference type="NCBI Taxonomy" id="160404"/>
    <lineage>
        <taxon>Bacteria</taxon>
        <taxon>Bacillati</taxon>
        <taxon>Bacillota</taxon>
        <taxon>Clostridia</taxon>
        <taxon>Lachnospirales</taxon>
        <taxon>Anaerotignaceae</taxon>
        <taxon>Anaerotignum</taxon>
    </lineage>
</organism>
<evidence type="ECO:0000313" key="12">
    <source>
        <dbReference type="Proteomes" id="UP000729290"/>
    </source>
</evidence>
<dbReference type="PANTHER" id="PTHR30100">
    <property type="entry name" value="FATTY ACID/PHOSPHOLIPID SYNTHESIS PROTEIN PLSX"/>
    <property type="match status" value="1"/>
</dbReference>
<evidence type="ECO:0000256" key="5">
    <source>
        <dbReference type="ARBA" id="ARBA00023098"/>
    </source>
</evidence>
<keyword evidence="3 10" id="KW-0444">Lipid biosynthesis</keyword>
<dbReference type="Gene3D" id="3.40.718.10">
    <property type="entry name" value="Isopropylmalate Dehydrogenase"/>
    <property type="match status" value="1"/>
</dbReference>
<keyword evidence="6 10" id="KW-0594">Phospholipid biosynthesis</keyword>
<gene>
    <name evidence="10 11" type="primary">plsX</name>
    <name evidence="11" type="ORF">H9X83_04545</name>
</gene>
<dbReference type="NCBIfam" id="TIGR00182">
    <property type="entry name" value="plsX"/>
    <property type="match status" value="1"/>
</dbReference>
<keyword evidence="5 10" id="KW-0443">Lipid metabolism</keyword>
<accession>A0ABS2G9V8</accession>
<comment type="subunit">
    <text evidence="9 10">Homodimer. Probably interacts with PlsY.</text>
</comment>
<comment type="similarity">
    <text evidence="10">Belongs to the PlsX family.</text>
</comment>
<dbReference type="SUPFAM" id="SSF53659">
    <property type="entry name" value="Isocitrate/Isopropylmalate dehydrogenase-like"/>
    <property type="match status" value="1"/>
</dbReference>
<sequence length="330" mass="35136">MEKEIIVALDAMGGDLAPVETVKGAVDAVKELGNVKIKLVGLEEAVKKELAKYSYPEGKIEVVPATEVISTDEVPTMAIRRKKDSSMVVGMQLVKKGEADAFVSAGSTGALLTGALLIVGRIPGVERPVLGTCLPTGRDFTFLVDSGANVDCKPKYLEQFAKMGAVYVENVFGKKNPSVALVNIGAEKEKGDTLTKEAYELLETSDLNFTGNIEPRNIPFGEADVVVCDGFVGNTILKFAEGLSKALVGIIKEEITKGAYKIPAAMLLKPFKKVKKSFDADEVGGAPFIGLKALVVKAHGSSNAKAFKNAIRQCVLFTEADIVGKIQDKL</sequence>
<dbReference type="EMBL" id="JACSNV010000005">
    <property type="protein sequence ID" value="MBM6877423.1"/>
    <property type="molecule type" value="Genomic_DNA"/>
</dbReference>
<evidence type="ECO:0000256" key="10">
    <source>
        <dbReference type="HAMAP-Rule" id="MF_00019"/>
    </source>
</evidence>
<evidence type="ECO:0000256" key="4">
    <source>
        <dbReference type="ARBA" id="ARBA00022679"/>
    </source>
</evidence>
<dbReference type="InterPro" id="IPR012281">
    <property type="entry name" value="Phospholipid_synth_PlsX-like"/>
</dbReference>
<reference evidence="11 12" key="1">
    <citation type="journal article" date="2021" name="Sci. Rep.">
        <title>The distribution of antibiotic resistance genes in chicken gut microbiota commensals.</title>
        <authorList>
            <person name="Juricova H."/>
            <person name="Matiasovicova J."/>
            <person name="Kubasova T."/>
            <person name="Cejkova D."/>
            <person name="Rychlik I."/>
        </authorList>
    </citation>
    <scope>NUCLEOTIDE SEQUENCE [LARGE SCALE GENOMIC DNA]</scope>
    <source>
        <strain evidence="11 12">An431b</strain>
    </source>
</reference>
<protein>
    <recommendedName>
        <fullName evidence="8 10">Phosphate acyltransferase</fullName>
        <ecNumber evidence="8 10">2.3.1.274</ecNumber>
    </recommendedName>
    <alternativeName>
        <fullName evidence="10">Acyl-ACP phosphotransacylase</fullName>
    </alternativeName>
    <alternativeName>
        <fullName evidence="10">Acyl-[acyl-carrier-protein]--phosphate acyltransferase</fullName>
    </alternativeName>
    <alternativeName>
        <fullName evidence="10">Phosphate-acyl-ACP acyltransferase</fullName>
    </alternativeName>
</protein>
<dbReference type="Pfam" id="PF02504">
    <property type="entry name" value="FA_synthesis"/>
    <property type="match status" value="1"/>
</dbReference>
<evidence type="ECO:0000256" key="2">
    <source>
        <dbReference type="ARBA" id="ARBA00022490"/>
    </source>
</evidence>
<proteinExistence type="inferred from homology"/>
<evidence type="ECO:0000256" key="6">
    <source>
        <dbReference type="ARBA" id="ARBA00023209"/>
    </source>
</evidence>
<keyword evidence="11" id="KW-0012">Acyltransferase</keyword>
<keyword evidence="4 10" id="KW-0808">Transferase</keyword>
<name>A0ABS2G9V8_9FIRM</name>
<dbReference type="EC" id="2.3.1.274" evidence="8 10"/>
<evidence type="ECO:0000256" key="8">
    <source>
        <dbReference type="ARBA" id="ARBA00024069"/>
    </source>
</evidence>
<evidence type="ECO:0000313" key="11">
    <source>
        <dbReference type="EMBL" id="MBM6877423.1"/>
    </source>
</evidence>
<dbReference type="Proteomes" id="UP000729290">
    <property type="component" value="Unassembled WGS sequence"/>
</dbReference>
<evidence type="ECO:0000256" key="3">
    <source>
        <dbReference type="ARBA" id="ARBA00022516"/>
    </source>
</evidence>
<evidence type="ECO:0000256" key="1">
    <source>
        <dbReference type="ARBA" id="ARBA00001232"/>
    </source>
</evidence>
<dbReference type="InterPro" id="IPR003664">
    <property type="entry name" value="FA_synthesis"/>
</dbReference>
<dbReference type="PANTHER" id="PTHR30100:SF1">
    <property type="entry name" value="PHOSPHATE ACYLTRANSFERASE"/>
    <property type="match status" value="1"/>
</dbReference>
<comment type="pathway">
    <text evidence="10">Lipid metabolism; phospholipid metabolism.</text>
</comment>
<comment type="caution">
    <text evidence="11">The sequence shown here is derived from an EMBL/GenBank/DDBJ whole genome shotgun (WGS) entry which is preliminary data.</text>
</comment>
<comment type="catalytic activity">
    <reaction evidence="1 10">
        <text>a fatty acyl-[ACP] + phosphate = an acyl phosphate + holo-[ACP]</text>
        <dbReference type="Rhea" id="RHEA:42292"/>
        <dbReference type="Rhea" id="RHEA-COMP:9685"/>
        <dbReference type="Rhea" id="RHEA-COMP:14125"/>
        <dbReference type="ChEBI" id="CHEBI:43474"/>
        <dbReference type="ChEBI" id="CHEBI:59918"/>
        <dbReference type="ChEBI" id="CHEBI:64479"/>
        <dbReference type="ChEBI" id="CHEBI:138651"/>
        <dbReference type="EC" id="2.3.1.274"/>
    </reaction>
</comment>
<dbReference type="GO" id="GO:0016746">
    <property type="term" value="F:acyltransferase activity"/>
    <property type="evidence" value="ECO:0007669"/>
    <property type="project" value="UniProtKB-KW"/>
</dbReference>